<evidence type="ECO:0000313" key="15">
    <source>
        <dbReference type="Proteomes" id="UP001229421"/>
    </source>
</evidence>
<evidence type="ECO:0008006" key="16">
    <source>
        <dbReference type="Google" id="ProtNLM"/>
    </source>
</evidence>
<evidence type="ECO:0000256" key="7">
    <source>
        <dbReference type="ARBA" id="ARBA00023125"/>
    </source>
</evidence>
<dbReference type="InterPro" id="IPR036236">
    <property type="entry name" value="Znf_C2H2_sf"/>
</dbReference>
<dbReference type="Proteomes" id="UP001229421">
    <property type="component" value="Unassembled WGS sequence"/>
</dbReference>
<keyword evidence="4" id="KW-0863">Zinc-finger</keyword>
<evidence type="ECO:0000256" key="6">
    <source>
        <dbReference type="ARBA" id="ARBA00023015"/>
    </source>
</evidence>
<dbReference type="InterPro" id="IPR003656">
    <property type="entry name" value="Znf_BED"/>
</dbReference>
<dbReference type="GO" id="GO:0003677">
    <property type="term" value="F:DNA binding"/>
    <property type="evidence" value="ECO:0007669"/>
    <property type="project" value="UniProtKB-KW"/>
</dbReference>
<feature type="compositionally biased region" description="Polar residues" evidence="10">
    <location>
        <begin position="9"/>
        <end position="27"/>
    </location>
</feature>
<accession>A0AAD8NH73</accession>
<dbReference type="Pfam" id="PF14372">
    <property type="entry name" value="hAT-like_RNase-H"/>
    <property type="match status" value="1"/>
</dbReference>
<feature type="domain" description="BED-type" evidence="11">
    <location>
        <begin position="30"/>
        <end position="73"/>
    </location>
</feature>
<keyword evidence="7" id="KW-0238">DNA-binding</keyword>
<keyword evidence="9" id="KW-0539">Nucleus</keyword>
<evidence type="ECO:0000259" key="12">
    <source>
        <dbReference type="Pfam" id="PF05699"/>
    </source>
</evidence>
<evidence type="ECO:0000256" key="2">
    <source>
        <dbReference type="ARBA" id="ARBA00011738"/>
    </source>
</evidence>
<protein>
    <recommendedName>
        <fullName evidence="16">Transposase</fullName>
    </recommendedName>
</protein>
<dbReference type="InterPro" id="IPR052035">
    <property type="entry name" value="ZnF_BED_domain_contain"/>
</dbReference>
<dbReference type="SUPFAM" id="SSF53098">
    <property type="entry name" value="Ribonuclease H-like"/>
    <property type="match status" value="1"/>
</dbReference>
<dbReference type="PANTHER" id="PTHR46481">
    <property type="entry name" value="ZINC FINGER BED DOMAIN-CONTAINING PROTEIN 4"/>
    <property type="match status" value="1"/>
</dbReference>
<dbReference type="PANTHER" id="PTHR46481:SF6">
    <property type="entry name" value="ZINC FINGER BED DOMAIN-CONTAINING PROTEIN RICESLEEPER 2-LIKE"/>
    <property type="match status" value="1"/>
</dbReference>
<evidence type="ECO:0000259" key="13">
    <source>
        <dbReference type="Pfam" id="PF14372"/>
    </source>
</evidence>
<dbReference type="Pfam" id="PF05699">
    <property type="entry name" value="Dimer_Tnp_hAT"/>
    <property type="match status" value="1"/>
</dbReference>
<keyword evidence="5" id="KW-0862">Zinc</keyword>
<dbReference type="InterPro" id="IPR008906">
    <property type="entry name" value="HATC_C_dom"/>
</dbReference>
<evidence type="ECO:0000256" key="1">
    <source>
        <dbReference type="ARBA" id="ARBA00004123"/>
    </source>
</evidence>
<dbReference type="GO" id="GO:0008270">
    <property type="term" value="F:zinc ion binding"/>
    <property type="evidence" value="ECO:0007669"/>
    <property type="project" value="UniProtKB-KW"/>
</dbReference>
<dbReference type="SUPFAM" id="SSF57667">
    <property type="entry name" value="beta-beta-alpha zinc fingers"/>
    <property type="match status" value="1"/>
</dbReference>
<evidence type="ECO:0000313" key="14">
    <source>
        <dbReference type="EMBL" id="KAK1407881.1"/>
    </source>
</evidence>
<comment type="caution">
    <text evidence="14">The sequence shown here is derived from an EMBL/GenBank/DDBJ whole genome shotgun (WGS) entry which is preliminary data.</text>
</comment>
<evidence type="ECO:0000259" key="11">
    <source>
        <dbReference type="Pfam" id="PF02892"/>
    </source>
</evidence>
<keyword evidence="3" id="KW-0479">Metal-binding</keyword>
<dbReference type="GO" id="GO:0046983">
    <property type="term" value="F:protein dimerization activity"/>
    <property type="evidence" value="ECO:0007669"/>
    <property type="project" value="InterPro"/>
</dbReference>
<proteinExistence type="predicted"/>
<feature type="domain" description="hAT-like transposase RNase-H fold" evidence="13">
    <location>
        <begin position="388"/>
        <end position="487"/>
    </location>
</feature>
<feature type="domain" description="HAT C-terminal dimerisation" evidence="12">
    <location>
        <begin position="536"/>
        <end position="617"/>
    </location>
</feature>
<dbReference type="SMART" id="SM00614">
    <property type="entry name" value="ZnF_BED"/>
    <property type="match status" value="1"/>
</dbReference>
<dbReference type="GO" id="GO:0005634">
    <property type="term" value="C:nucleus"/>
    <property type="evidence" value="ECO:0007669"/>
    <property type="project" value="UniProtKB-SubCell"/>
</dbReference>
<evidence type="ECO:0000256" key="5">
    <source>
        <dbReference type="ARBA" id="ARBA00022833"/>
    </source>
</evidence>
<keyword evidence="6" id="KW-0805">Transcription regulation</keyword>
<gene>
    <name evidence="14" type="ORF">QVD17_39508</name>
</gene>
<name>A0AAD8NH73_TARER</name>
<dbReference type="Pfam" id="PF02892">
    <property type="entry name" value="zf-BED"/>
    <property type="match status" value="1"/>
</dbReference>
<comment type="subunit">
    <text evidence="2">Homodimer.</text>
</comment>
<comment type="subcellular location">
    <subcellularLocation>
        <location evidence="1">Nucleus</location>
    </subcellularLocation>
</comment>
<keyword evidence="8" id="KW-0804">Transcription</keyword>
<keyword evidence="15" id="KW-1185">Reference proteome</keyword>
<evidence type="ECO:0000256" key="8">
    <source>
        <dbReference type="ARBA" id="ARBA00023163"/>
    </source>
</evidence>
<feature type="region of interest" description="Disordered" evidence="10">
    <location>
        <begin position="1"/>
        <end position="27"/>
    </location>
</feature>
<dbReference type="AlphaFoldDB" id="A0AAD8NH73"/>
<dbReference type="InterPro" id="IPR012337">
    <property type="entry name" value="RNaseH-like_sf"/>
</dbReference>
<dbReference type="InterPro" id="IPR025525">
    <property type="entry name" value="hAT-like_transposase_RNase-H"/>
</dbReference>
<evidence type="ECO:0000256" key="10">
    <source>
        <dbReference type="SAM" id="MobiDB-lite"/>
    </source>
</evidence>
<organism evidence="14 15">
    <name type="scientific">Tagetes erecta</name>
    <name type="common">African marigold</name>
    <dbReference type="NCBI Taxonomy" id="13708"/>
    <lineage>
        <taxon>Eukaryota</taxon>
        <taxon>Viridiplantae</taxon>
        <taxon>Streptophyta</taxon>
        <taxon>Embryophyta</taxon>
        <taxon>Tracheophyta</taxon>
        <taxon>Spermatophyta</taxon>
        <taxon>Magnoliopsida</taxon>
        <taxon>eudicotyledons</taxon>
        <taxon>Gunneridae</taxon>
        <taxon>Pentapetalae</taxon>
        <taxon>asterids</taxon>
        <taxon>campanulids</taxon>
        <taxon>Asterales</taxon>
        <taxon>Asteraceae</taxon>
        <taxon>Asteroideae</taxon>
        <taxon>Heliantheae alliance</taxon>
        <taxon>Tageteae</taxon>
        <taxon>Tagetes</taxon>
    </lineage>
</organism>
<dbReference type="EMBL" id="JAUHHV010000011">
    <property type="protein sequence ID" value="KAK1407881.1"/>
    <property type="molecule type" value="Genomic_DNA"/>
</dbReference>
<evidence type="ECO:0000256" key="4">
    <source>
        <dbReference type="ARBA" id="ARBA00022771"/>
    </source>
</evidence>
<reference evidence="14" key="1">
    <citation type="journal article" date="2023" name="bioRxiv">
        <title>Improved chromosome-level genome assembly for marigold (Tagetes erecta).</title>
        <authorList>
            <person name="Jiang F."/>
            <person name="Yuan L."/>
            <person name="Wang S."/>
            <person name="Wang H."/>
            <person name="Xu D."/>
            <person name="Wang A."/>
            <person name="Fan W."/>
        </authorList>
    </citation>
    <scope>NUCLEOTIDE SEQUENCE</scope>
    <source>
        <strain evidence="14">WSJ</strain>
        <tissue evidence="14">Leaf</tissue>
    </source>
</reference>
<evidence type="ECO:0000256" key="9">
    <source>
        <dbReference type="ARBA" id="ARBA00023242"/>
    </source>
</evidence>
<evidence type="ECO:0000256" key="3">
    <source>
        <dbReference type="ARBA" id="ARBA00022723"/>
    </source>
</evidence>
<sequence>MGGVYGDTKMSNNTSFEDEVTSGTSSKSHSKVWRHFTRLPIGVDGVEKASCDGCGQEYVTGSKVGTSNMLRHIPKCFDTDEPGPPKKRVRLDQVAYREKLAYSIIKHNYPFSYVEHEATRDLLRFLHPDARPITRNTAKADVIKIYEREKMILKEQLQKVTSKICLTSDLWSSITTDGFMVLTAHYIDENWVLRKKVLNFRVIPPPHGGFLLAEYMINFLADWGIDRKIFTITLDNAKYNDLLVDYLSSHLRLNNVLVCDGEFTHVRCSAHVLNLIVQAGLKVIEGAIEKVRESVKYVRGSSGRKVKFAECIRQLSLQCGQHVRQDIITRWNSTYLMLDSALTYKRAYARLALVDPNFKTFPSEDEWKRVEIITRFLKPFYDITTLFSGSSYPTSNLYFHKVWKIQMFIEEEIHNADPVIENMAKEMQQKFEKYWDNYSVVLSFAVILDPRYKLKIVEYCFSKLNMTNEDRDEKLKIIFDGIHKLYDNVYDVRLETTNDSSRVGSSNVSVDILDDLDGFESFQSQYETVELEKSQLTLYLEEPTLDRKQELDILQYWKDNQGRYPQLALMARDILSIPITTVASESSFSIGGQVISKYRSSLASSNVEALLCTRDWLFGLKDEKEDEMEEELAEDIEALIPTLDG</sequence>